<dbReference type="EMBL" id="WJQU01000001">
    <property type="protein sequence ID" value="KAJ6646471.1"/>
    <property type="molecule type" value="Genomic_DNA"/>
</dbReference>
<evidence type="ECO:0000256" key="2">
    <source>
        <dbReference type="ARBA" id="ARBA00006840"/>
    </source>
</evidence>
<dbReference type="PANTHER" id="PTHR19282">
    <property type="entry name" value="TETRASPANIN"/>
    <property type="match status" value="1"/>
</dbReference>
<dbReference type="Proteomes" id="UP001151699">
    <property type="component" value="Chromosome A"/>
</dbReference>
<sequence>MNCSKCLLIFINVLYMCSSVLIVAAGVIAKIFLGKYSFLSDGISIFTTLWIVAGCCLLVISIFGIIVSFGSNTIFINVYSILLIAIVVLQISAAIAGFSISACRSKEIISDTITSLIQSYDHNETSSRETIDWMQSKYQCCGVKGPDDWNTLKPVTDAANENKNIPFSCCIQGTDGSTSQCTDYFKNGCLNIMHEIVSNNVLIVSLFALAVAIAQILGVLVAYFRNKSIKKSRTIDDVDYAKLATKNHNFY</sequence>
<dbReference type="PIRSF" id="PIRSF002419">
    <property type="entry name" value="Tetraspanin"/>
    <property type="match status" value="1"/>
</dbReference>
<gene>
    <name evidence="7" type="primary">TSPAN33_0</name>
    <name evidence="7" type="ORF">Bhyg_01682</name>
</gene>
<keyword evidence="4 6" id="KW-1133">Transmembrane helix</keyword>
<dbReference type="Gene3D" id="1.10.1450.10">
    <property type="entry name" value="Tetraspanin"/>
    <property type="match status" value="1"/>
</dbReference>
<dbReference type="AlphaFoldDB" id="A0A9Q0NBK8"/>
<dbReference type="InterPro" id="IPR018499">
    <property type="entry name" value="Tetraspanin/Peripherin"/>
</dbReference>
<accession>A0A9Q0NBK8</accession>
<protein>
    <recommendedName>
        <fullName evidence="6">Tetraspanin</fullName>
    </recommendedName>
</protein>
<dbReference type="SUPFAM" id="SSF48652">
    <property type="entry name" value="Tetraspanin"/>
    <property type="match status" value="1"/>
</dbReference>
<keyword evidence="8" id="KW-1185">Reference proteome</keyword>
<dbReference type="PRINTS" id="PR00259">
    <property type="entry name" value="TMFOUR"/>
</dbReference>
<evidence type="ECO:0000256" key="6">
    <source>
        <dbReference type="RuleBase" id="RU361218"/>
    </source>
</evidence>
<feature type="transmembrane region" description="Helical" evidence="6">
    <location>
        <begin position="7"/>
        <end position="33"/>
    </location>
</feature>
<evidence type="ECO:0000313" key="8">
    <source>
        <dbReference type="Proteomes" id="UP001151699"/>
    </source>
</evidence>
<dbReference type="InterPro" id="IPR008952">
    <property type="entry name" value="Tetraspanin_EC2_sf"/>
</dbReference>
<evidence type="ECO:0000256" key="3">
    <source>
        <dbReference type="ARBA" id="ARBA00022692"/>
    </source>
</evidence>
<evidence type="ECO:0000256" key="1">
    <source>
        <dbReference type="ARBA" id="ARBA00004141"/>
    </source>
</evidence>
<feature type="transmembrane region" description="Helical" evidence="6">
    <location>
        <begin position="201"/>
        <end position="224"/>
    </location>
</feature>
<comment type="similarity">
    <text evidence="2 6">Belongs to the tetraspanin (TM4SF) family.</text>
</comment>
<evidence type="ECO:0000313" key="7">
    <source>
        <dbReference type="EMBL" id="KAJ6646471.1"/>
    </source>
</evidence>
<keyword evidence="5 6" id="KW-0472">Membrane</keyword>
<reference evidence="7" key="1">
    <citation type="submission" date="2022-07" db="EMBL/GenBank/DDBJ databases">
        <authorList>
            <person name="Trinca V."/>
            <person name="Uliana J.V.C."/>
            <person name="Torres T.T."/>
            <person name="Ward R.J."/>
            <person name="Monesi N."/>
        </authorList>
    </citation>
    <scope>NUCLEOTIDE SEQUENCE</scope>
    <source>
        <strain evidence="7">HSMRA1968</strain>
        <tissue evidence="7">Whole embryos</tissue>
    </source>
</reference>
<evidence type="ECO:0000256" key="4">
    <source>
        <dbReference type="ARBA" id="ARBA00022989"/>
    </source>
</evidence>
<proteinExistence type="inferred from homology"/>
<feature type="transmembrane region" description="Helical" evidence="6">
    <location>
        <begin position="74"/>
        <end position="100"/>
    </location>
</feature>
<comment type="subcellular location">
    <subcellularLocation>
        <location evidence="1 6">Membrane</location>
        <topology evidence="1 6">Multi-pass membrane protein</topology>
    </subcellularLocation>
</comment>
<dbReference type="CDD" id="cd03127">
    <property type="entry name" value="tetraspanin_LEL"/>
    <property type="match status" value="1"/>
</dbReference>
<dbReference type="InterPro" id="IPR000301">
    <property type="entry name" value="Tetraspanin_animals"/>
</dbReference>
<dbReference type="PANTHER" id="PTHR19282:SF544">
    <property type="entry name" value="TETRASPANIN"/>
    <property type="match status" value="1"/>
</dbReference>
<name>A0A9Q0NBK8_9DIPT</name>
<dbReference type="Pfam" id="PF00335">
    <property type="entry name" value="Tetraspanin"/>
    <property type="match status" value="1"/>
</dbReference>
<keyword evidence="3 6" id="KW-0812">Transmembrane</keyword>
<comment type="caution">
    <text evidence="7">The sequence shown here is derived from an EMBL/GenBank/DDBJ whole genome shotgun (WGS) entry which is preliminary data.</text>
</comment>
<dbReference type="GO" id="GO:0005886">
    <property type="term" value="C:plasma membrane"/>
    <property type="evidence" value="ECO:0007669"/>
    <property type="project" value="TreeGrafter"/>
</dbReference>
<evidence type="ECO:0000256" key="5">
    <source>
        <dbReference type="ARBA" id="ARBA00023136"/>
    </source>
</evidence>
<organism evidence="7 8">
    <name type="scientific">Pseudolycoriella hygida</name>
    <dbReference type="NCBI Taxonomy" id="35572"/>
    <lineage>
        <taxon>Eukaryota</taxon>
        <taxon>Metazoa</taxon>
        <taxon>Ecdysozoa</taxon>
        <taxon>Arthropoda</taxon>
        <taxon>Hexapoda</taxon>
        <taxon>Insecta</taxon>
        <taxon>Pterygota</taxon>
        <taxon>Neoptera</taxon>
        <taxon>Endopterygota</taxon>
        <taxon>Diptera</taxon>
        <taxon>Nematocera</taxon>
        <taxon>Sciaroidea</taxon>
        <taxon>Sciaridae</taxon>
        <taxon>Pseudolycoriella</taxon>
    </lineage>
</organism>
<feature type="transmembrane region" description="Helical" evidence="6">
    <location>
        <begin position="45"/>
        <end position="67"/>
    </location>
</feature>
<dbReference type="OrthoDB" id="6239677at2759"/>